<dbReference type="InterPro" id="IPR036525">
    <property type="entry name" value="Tubulin/FtsZ_GTPase_sf"/>
</dbReference>
<keyword evidence="2 5" id="KW-0547">Nucleotide-binding</keyword>
<dbReference type="InterPro" id="IPR045061">
    <property type="entry name" value="FtsZ/CetZ"/>
</dbReference>
<dbReference type="NCBIfam" id="TIGR00065">
    <property type="entry name" value="ftsZ"/>
    <property type="match status" value="1"/>
</dbReference>
<dbReference type="Pfam" id="PF12327">
    <property type="entry name" value="FtsZ_C"/>
    <property type="match status" value="1"/>
</dbReference>
<feature type="compositionally biased region" description="Low complexity" evidence="7">
    <location>
        <begin position="328"/>
        <end position="342"/>
    </location>
</feature>
<organism evidence="10 11">
    <name type="scientific">Suilimivivens aceti</name>
    <dbReference type="NCBI Taxonomy" id="2981774"/>
    <lineage>
        <taxon>Bacteria</taxon>
        <taxon>Bacillati</taxon>
        <taxon>Bacillota</taxon>
        <taxon>Clostridia</taxon>
        <taxon>Lachnospirales</taxon>
        <taxon>Lachnospiraceae</taxon>
        <taxon>Suilimivivens</taxon>
    </lineage>
</organism>
<proteinExistence type="inferred from homology"/>
<keyword evidence="3 5" id="KW-0342">GTP-binding</keyword>
<feature type="region of interest" description="Disordered" evidence="7">
    <location>
        <begin position="322"/>
        <end position="352"/>
    </location>
</feature>
<dbReference type="PRINTS" id="PR00423">
    <property type="entry name" value="CELLDVISFTSZ"/>
</dbReference>
<dbReference type="PANTHER" id="PTHR30314">
    <property type="entry name" value="CELL DIVISION PROTEIN FTSZ-RELATED"/>
    <property type="match status" value="1"/>
</dbReference>
<dbReference type="InterPro" id="IPR018316">
    <property type="entry name" value="Tubulin/FtsZ_2-layer-sand-dom"/>
</dbReference>
<dbReference type="HAMAP" id="MF_00909">
    <property type="entry name" value="FtsZ"/>
    <property type="match status" value="1"/>
</dbReference>
<dbReference type="SMART" id="SM00865">
    <property type="entry name" value="Tubulin_C"/>
    <property type="match status" value="1"/>
</dbReference>
<evidence type="ECO:0000259" key="8">
    <source>
        <dbReference type="SMART" id="SM00864"/>
    </source>
</evidence>
<dbReference type="SMART" id="SM00864">
    <property type="entry name" value="Tubulin"/>
    <property type="match status" value="1"/>
</dbReference>
<feature type="binding site" evidence="5">
    <location>
        <begin position="110"/>
        <end position="112"/>
    </location>
    <ligand>
        <name>GTP</name>
        <dbReference type="ChEBI" id="CHEBI:37565"/>
    </ligand>
</feature>
<evidence type="ECO:0000313" key="11">
    <source>
        <dbReference type="Proteomes" id="UP001652432"/>
    </source>
</evidence>
<dbReference type="SUPFAM" id="SSF55307">
    <property type="entry name" value="Tubulin C-terminal domain-like"/>
    <property type="match status" value="1"/>
</dbReference>
<comment type="subunit">
    <text evidence="5">Homodimer. Polymerizes to form a dynamic ring structure in a strictly GTP-dependent manner. Interacts directly with several other division proteins.</text>
</comment>
<evidence type="ECO:0000256" key="1">
    <source>
        <dbReference type="ARBA" id="ARBA00009690"/>
    </source>
</evidence>
<dbReference type="InterPro" id="IPR024757">
    <property type="entry name" value="FtsZ_C"/>
</dbReference>
<dbReference type="Proteomes" id="UP001652432">
    <property type="component" value="Unassembled WGS sequence"/>
</dbReference>
<feature type="domain" description="Tubulin/FtsZ 2-layer sandwich" evidence="9">
    <location>
        <begin position="209"/>
        <end position="325"/>
    </location>
</feature>
<dbReference type="InterPro" id="IPR008280">
    <property type="entry name" value="Tub_FtsZ_C"/>
</dbReference>
<feature type="binding site" evidence="5">
    <location>
        <position position="145"/>
    </location>
    <ligand>
        <name>GTP</name>
        <dbReference type="ChEBI" id="CHEBI:37565"/>
    </ligand>
</feature>
<feature type="binding site" evidence="5">
    <location>
        <position position="189"/>
    </location>
    <ligand>
        <name>GTP</name>
        <dbReference type="ChEBI" id="CHEBI:37565"/>
    </ligand>
</feature>
<keyword evidence="5 10" id="KW-0132">Cell division</keyword>
<dbReference type="InterPro" id="IPR003008">
    <property type="entry name" value="Tubulin_FtsZ_GTPase"/>
</dbReference>
<evidence type="ECO:0000259" key="9">
    <source>
        <dbReference type="SMART" id="SM00865"/>
    </source>
</evidence>
<name>A0ABT2T3E1_9FIRM</name>
<evidence type="ECO:0000256" key="4">
    <source>
        <dbReference type="ARBA" id="ARBA00023210"/>
    </source>
</evidence>
<dbReference type="SUPFAM" id="SSF52490">
    <property type="entry name" value="Tubulin nucleotide-binding domain-like"/>
    <property type="match status" value="1"/>
</dbReference>
<evidence type="ECO:0000256" key="7">
    <source>
        <dbReference type="SAM" id="MobiDB-lite"/>
    </source>
</evidence>
<comment type="function">
    <text evidence="5">Essential cell division protein that forms a contractile ring structure (Z ring) at the future cell division site. The regulation of the ring assembly controls the timing and the location of cell division. One of the functions of the FtsZ ring is to recruit other cell division proteins to the septum to produce a new cell wall between the dividing cells. Binds GTP and shows GTPase activity.</text>
</comment>
<dbReference type="RefSeq" id="WP_262574866.1">
    <property type="nucleotide sequence ID" value="NZ_JAOQKJ010000007.1"/>
</dbReference>
<feature type="domain" description="Tubulin/FtsZ GTPase" evidence="8">
    <location>
        <begin position="13"/>
        <end position="207"/>
    </location>
</feature>
<evidence type="ECO:0000256" key="3">
    <source>
        <dbReference type="ARBA" id="ARBA00023134"/>
    </source>
</evidence>
<comment type="subcellular location">
    <subcellularLocation>
        <location evidence="5">Cytoplasm</location>
    </subcellularLocation>
    <text evidence="5">Assembles at midcell at the inner surface of the cytoplasmic membrane.</text>
</comment>
<evidence type="ECO:0000256" key="2">
    <source>
        <dbReference type="ARBA" id="ARBA00022741"/>
    </source>
</evidence>
<evidence type="ECO:0000313" key="10">
    <source>
        <dbReference type="EMBL" id="MCU6744763.1"/>
    </source>
</evidence>
<sequence>MIELKDVPSTMPKILVIGIGGGGNNAVNRMVDMNTSPHTLEYISINTDQMVLNLSKASRTLTIGPKLTGGYGAGGNPEIGCASAEESEEAIKSLLADCNMVILTAGMGGGTGTGAIPVIAKLCHELNILTVAVVTKPFSFEGTKKMKTAISGIEKLKEYVDTLFIIPNDKLVSVTDKNLTVENAFLLADSVLKDTINAITNIIHNCGLVNLDFNDLKTILGNKGIGYIGISAMAEKSAIIDTMKEALNSPFLETSVKGATHILINCSAGLNLQELNTAIGYVREIAGNNADIMWGTVTDSDSSGMNNSVTIIATGLPASELPSTPAGSSVSKVPSPSSPNVSGFPHMPTAPKSLQPTVPLKPIILPDFIKNI</sequence>
<evidence type="ECO:0000256" key="6">
    <source>
        <dbReference type="NCBIfam" id="TIGR00065"/>
    </source>
</evidence>
<keyword evidence="11" id="KW-1185">Reference proteome</keyword>
<dbReference type="CDD" id="cd02201">
    <property type="entry name" value="FtsZ_type1"/>
    <property type="match status" value="1"/>
</dbReference>
<feature type="binding site" evidence="5">
    <location>
        <begin position="21"/>
        <end position="25"/>
    </location>
    <ligand>
        <name>GTP</name>
        <dbReference type="ChEBI" id="CHEBI:37565"/>
    </ligand>
</feature>
<evidence type="ECO:0000256" key="5">
    <source>
        <dbReference type="HAMAP-Rule" id="MF_00909"/>
    </source>
</evidence>
<protein>
    <recommendedName>
        <fullName evidence="5 6">Cell division protein FtsZ</fullName>
    </recommendedName>
</protein>
<keyword evidence="4 5" id="KW-0717">Septation</keyword>
<dbReference type="PANTHER" id="PTHR30314:SF3">
    <property type="entry name" value="MITOCHONDRIAL DIVISION PROTEIN FSZA"/>
    <property type="match status" value="1"/>
</dbReference>
<dbReference type="Pfam" id="PF00091">
    <property type="entry name" value="Tubulin"/>
    <property type="match status" value="1"/>
</dbReference>
<dbReference type="GO" id="GO:0051301">
    <property type="term" value="P:cell division"/>
    <property type="evidence" value="ECO:0007669"/>
    <property type="project" value="UniProtKB-KW"/>
</dbReference>
<feature type="binding site" evidence="5">
    <location>
        <position position="141"/>
    </location>
    <ligand>
        <name>GTP</name>
        <dbReference type="ChEBI" id="CHEBI:37565"/>
    </ligand>
</feature>
<reference evidence="10 11" key="1">
    <citation type="journal article" date="2021" name="ISME Commun">
        <title>Automated analysis of genomic sequences facilitates high-throughput and comprehensive description of bacteria.</title>
        <authorList>
            <person name="Hitch T.C.A."/>
        </authorList>
    </citation>
    <scope>NUCLEOTIDE SEQUENCE [LARGE SCALE GENOMIC DNA]</scope>
    <source>
        <strain evidence="10 11">Sanger_18</strain>
    </source>
</reference>
<comment type="caution">
    <text evidence="10">The sequence shown here is derived from an EMBL/GenBank/DDBJ whole genome shotgun (WGS) entry which is preliminary data.</text>
</comment>
<dbReference type="EMBL" id="JAOQKJ010000007">
    <property type="protein sequence ID" value="MCU6744763.1"/>
    <property type="molecule type" value="Genomic_DNA"/>
</dbReference>
<comment type="similarity">
    <text evidence="1 5">Belongs to the FtsZ family.</text>
</comment>
<accession>A0ABT2T3E1</accession>
<keyword evidence="5" id="KW-0131">Cell cycle</keyword>
<dbReference type="Gene3D" id="3.40.50.1440">
    <property type="entry name" value="Tubulin/FtsZ, GTPase domain"/>
    <property type="match status" value="1"/>
</dbReference>
<keyword evidence="5" id="KW-0963">Cytoplasm</keyword>
<gene>
    <name evidence="5 10" type="primary">ftsZ</name>
    <name evidence="10" type="ORF">OCV77_09670</name>
</gene>
<dbReference type="InterPro" id="IPR000158">
    <property type="entry name" value="Cell_div_FtsZ"/>
</dbReference>